<proteinExistence type="predicted"/>
<dbReference type="Pfam" id="PF00483">
    <property type="entry name" value="NTP_transferase"/>
    <property type="match status" value="1"/>
</dbReference>
<organism evidence="5 6">
    <name type="scientific">Haloglomus irregulare</name>
    <dbReference type="NCBI Taxonomy" id="2234134"/>
    <lineage>
        <taxon>Archaea</taxon>
        <taxon>Methanobacteriati</taxon>
        <taxon>Methanobacteriota</taxon>
        <taxon>Stenosarchaea group</taxon>
        <taxon>Halobacteria</taxon>
        <taxon>Halobacteriales</taxon>
        <taxon>Natronomonadaceae</taxon>
        <taxon>Haloglomus</taxon>
    </lineage>
</organism>
<comment type="caution">
    <text evidence="5">The sequence shown here is derived from an EMBL/GenBank/DDBJ whole genome shotgun (WGS) entry which is preliminary data.</text>
</comment>
<evidence type="ECO:0000256" key="3">
    <source>
        <dbReference type="SAM" id="MobiDB-lite"/>
    </source>
</evidence>
<evidence type="ECO:0000256" key="2">
    <source>
        <dbReference type="ARBA" id="ARBA00022695"/>
    </source>
</evidence>
<feature type="domain" description="Nucleotidyl transferase" evidence="4">
    <location>
        <begin position="4"/>
        <end position="238"/>
    </location>
</feature>
<dbReference type="InterPro" id="IPR005835">
    <property type="entry name" value="NTP_transferase_dom"/>
</dbReference>
<evidence type="ECO:0000313" key="6">
    <source>
        <dbReference type="Proteomes" id="UP000319894"/>
    </source>
</evidence>
<protein>
    <submittedName>
        <fullName evidence="5">UTP--glucose-1-phosphate uridylyltransferase</fullName>
    </submittedName>
</protein>
<sequence>MLPAAGRGTRMGPLTARRPKPLVPVRGRPLLAHALDAVRPVVESGASETPRASGTAVSGAVVVGGDHGDRVRDRFGDSDRGLPLTYVEQPEQRGLADALACAEPAVEGPFVHLNADNVFGPDPGGVANVRRLVARQRATDADAVLLVERVPPEAARRVGVVRTDGDGRVVDVVEKPDDLPPEAHGARCTGGSGRLVQTGRFAFSPGVFDACRAVGRGDTGERELSDAISRLAREGRVETVRLRGWRRNVNTPRDRAAVEARLLGGKASGDPHR</sequence>
<dbReference type="AlphaFoldDB" id="A0A554NF91"/>
<gene>
    <name evidence="5" type="ORF">DP107_02450</name>
</gene>
<dbReference type="InParanoid" id="A0A554NF91"/>
<evidence type="ECO:0000256" key="1">
    <source>
        <dbReference type="ARBA" id="ARBA00022679"/>
    </source>
</evidence>
<dbReference type="PANTHER" id="PTHR43584:SF8">
    <property type="entry name" value="N-ACETYLMURAMATE ALPHA-1-PHOSPHATE URIDYLYLTRANSFERASE"/>
    <property type="match status" value="1"/>
</dbReference>
<accession>A0A554NF91</accession>
<evidence type="ECO:0000313" key="5">
    <source>
        <dbReference type="EMBL" id="TSD16059.1"/>
    </source>
</evidence>
<dbReference type="Proteomes" id="UP000319894">
    <property type="component" value="Unassembled WGS sequence"/>
</dbReference>
<keyword evidence="2 5" id="KW-0548">Nucleotidyltransferase</keyword>
<name>A0A554NF91_9EURY</name>
<dbReference type="PANTHER" id="PTHR43584">
    <property type="entry name" value="NUCLEOTIDYL TRANSFERASE"/>
    <property type="match status" value="1"/>
</dbReference>
<keyword evidence="6" id="KW-1185">Reference proteome</keyword>
<dbReference type="InterPro" id="IPR029044">
    <property type="entry name" value="Nucleotide-diphossugar_trans"/>
</dbReference>
<dbReference type="SUPFAM" id="SSF53448">
    <property type="entry name" value="Nucleotide-diphospho-sugar transferases"/>
    <property type="match status" value="1"/>
</dbReference>
<dbReference type="GO" id="GO:0016779">
    <property type="term" value="F:nucleotidyltransferase activity"/>
    <property type="evidence" value="ECO:0007669"/>
    <property type="project" value="UniProtKB-KW"/>
</dbReference>
<reference evidence="5 6" key="1">
    <citation type="submission" date="2018-06" db="EMBL/GenBank/DDBJ databases">
        <title>Natronomonas sp. F16-60 a new haloarchaeon isolated from a solar saltern of Isla Cristina, Huelva, Spain.</title>
        <authorList>
            <person name="Duran-Viseras A."/>
            <person name="Sanchez-Porro C."/>
            <person name="Ventosa A."/>
        </authorList>
    </citation>
    <scope>NUCLEOTIDE SEQUENCE [LARGE SCALE GENOMIC DNA]</scope>
    <source>
        <strain evidence="5 6">F16-60</strain>
    </source>
</reference>
<dbReference type="InterPro" id="IPR050065">
    <property type="entry name" value="GlmU-like"/>
</dbReference>
<evidence type="ECO:0000259" key="4">
    <source>
        <dbReference type="Pfam" id="PF00483"/>
    </source>
</evidence>
<feature type="region of interest" description="Disordered" evidence="3">
    <location>
        <begin position="1"/>
        <end position="22"/>
    </location>
</feature>
<dbReference type="CDD" id="cd04181">
    <property type="entry name" value="NTP_transferase"/>
    <property type="match status" value="1"/>
</dbReference>
<dbReference type="Gene3D" id="3.90.550.10">
    <property type="entry name" value="Spore Coat Polysaccharide Biosynthesis Protein SpsA, Chain A"/>
    <property type="match status" value="1"/>
</dbReference>
<dbReference type="EMBL" id="QMDX01000001">
    <property type="protein sequence ID" value="TSD16059.1"/>
    <property type="molecule type" value="Genomic_DNA"/>
</dbReference>
<keyword evidence="1 5" id="KW-0808">Transferase</keyword>